<dbReference type="OrthoDB" id="67716at2759"/>
<organism evidence="1 2">
    <name type="scientific">Diversispora epigaea</name>
    <dbReference type="NCBI Taxonomy" id="1348612"/>
    <lineage>
        <taxon>Eukaryota</taxon>
        <taxon>Fungi</taxon>
        <taxon>Fungi incertae sedis</taxon>
        <taxon>Mucoromycota</taxon>
        <taxon>Glomeromycotina</taxon>
        <taxon>Glomeromycetes</taxon>
        <taxon>Diversisporales</taxon>
        <taxon>Diversisporaceae</taxon>
        <taxon>Diversispora</taxon>
    </lineage>
</organism>
<proteinExistence type="predicted"/>
<dbReference type="EMBL" id="PQFF01000282">
    <property type="protein sequence ID" value="RHZ66312.1"/>
    <property type="molecule type" value="Genomic_DNA"/>
</dbReference>
<reference evidence="1 2" key="1">
    <citation type="submission" date="2018-08" db="EMBL/GenBank/DDBJ databases">
        <title>Genome and evolution of the arbuscular mycorrhizal fungus Diversispora epigaea (formerly Glomus versiforme) and its bacterial endosymbionts.</title>
        <authorList>
            <person name="Sun X."/>
            <person name="Fei Z."/>
            <person name="Harrison M."/>
        </authorList>
    </citation>
    <scope>NUCLEOTIDE SEQUENCE [LARGE SCALE GENOMIC DNA]</scope>
    <source>
        <strain evidence="1 2">IT104</strain>
    </source>
</reference>
<sequence>MTDLASQPLTHDASTGLIALNELKKPYTLAMARLELGREFTEKGSYQNIKILIDFDQLSNTATTEIMEHKEKPACHHLPWNIIESVRSLLKEVNNNPQIQIGRKLSRLNNILDKVINDYLEIVVSQS</sequence>
<keyword evidence="2" id="KW-1185">Reference proteome</keyword>
<accession>A0A397HTE4</accession>
<dbReference type="Proteomes" id="UP000266861">
    <property type="component" value="Unassembled WGS sequence"/>
</dbReference>
<name>A0A397HTE4_9GLOM</name>
<protein>
    <submittedName>
        <fullName evidence="1">Uncharacterized protein</fullName>
    </submittedName>
</protein>
<gene>
    <name evidence="1" type="ORF">Glove_308g40</name>
</gene>
<dbReference type="AlphaFoldDB" id="A0A397HTE4"/>
<evidence type="ECO:0000313" key="2">
    <source>
        <dbReference type="Proteomes" id="UP000266861"/>
    </source>
</evidence>
<comment type="caution">
    <text evidence="1">The sequence shown here is derived from an EMBL/GenBank/DDBJ whole genome shotgun (WGS) entry which is preliminary data.</text>
</comment>
<evidence type="ECO:0000313" key="1">
    <source>
        <dbReference type="EMBL" id="RHZ66312.1"/>
    </source>
</evidence>